<sequence>MQKYCNFPFEHSTKKHAAKKNLSLIFEDPFQIDDSSLRQSAEHHHSGTARKLNWPNFSSPPTNGAIRVIRIPAEDKPNPKRSANRYGNRIRLN</sequence>
<evidence type="ECO:0000313" key="3">
    <source>
        <dbReference type="EnsemblMetazoa" id="ASIC016345-PA"/>
    </source>
</evidence>
<dbReference type="EnsemblMetazoa" id="ASIC016345-RA">
    <property type="protein sequence ID" value="ASIC016345-PA"/>
    <property type="gene ID" value="ASIC016345"/>
</dbReference>
<evidence type="ECO:0000256" key="1">
    <source>
        <dbReference type="SAM" id="MobiDB-lite"/>
    </source>
</evidence>
<gene>
    <name evidence="2" type="ORF">ZHAS_00016345</name>
</gene>
<dbReference type="EMBL" id="KE525339">
    <property type="protein sequence ID" value="KFB48225.1"/>
    <property type="molecule type" value="Genomic_DNA"/>
</dbReference>
<reference evidence="3" key="2">
    <citation type="submission" date="2020-05" db="UniProtKB">
        <authorList>
            <consortium name="EnsemblMetazoa"/>
        </authorList>
    </citation>
    <scope>IDENTIFICATION</scope>
</reference>
<name>A0A084WDD1_ANOSI</name>
<protein>
    <submittedName>
        <fullName evidence="2 3">PTS fructose transporter subunit IIA</fullName>
    </submittedName>
</protein>
<evidence type="ECO:0000313" key="2">
    <source>
        <dbReference type="EMBL" id="KFB48225.1"/>
    </source>
</evidence>
<evidence type="ECO:0000313" key="4">
    <source>
        <dbReference type="Proteomes" id="UP000030765"/>
    </source>
</evidence>
<dbReference type="EMBL" id="ATLV01022989">
    <property type="status" value="NOT_ANNOTATED_CDS"/>
    <property type="molecule type" value="Genomic_DNA"/>
</dbReference>
<organism evidence="2">
    <name type="scientific">Anopheles sinensis</name>
    <name type="common">Mosquito</name>
    <dbReference type="NCBI Taxonomy" id="74873"/>
    <lineage>
        <taxon>Eukaryota</taxon>
        <taxon>Metazoa</taxon>
        <taxon>Ecdysozoa</taxon>
        <taxon>Arthropoda</taxon>
        <taxon>Hexapoda</taxon>
        <taxon>Insecta</taxon>
        <taxon>Pterygota</taxon>
        <taxon>Neoptera</taxon>
        <taxon>Endopterygota</taxon>
        <taxon>Diptera</taxon>
        <taxon>Nematocera</taxon>
        <taxon>Culicoidea</taxon>
        <taxon>Culicidae</taxon>
        <taxon>Anophelinae</taxon>
        <taxon>Anopheles</taxon>
    </lineage>
</organism>
<feature type="region of interest" description="Disordered" evidence="1">
    <location>
        <begin position="37"/>
        <end position="93"/>
    </location>
</feature>
<keyword evidence="4" id="KW-1185">Reference proteome</keyword>
<dbReference type="VEuPathDB" id="VectorBase:ASIC016345"/>
<accession>A0A084WDD1</accession>
<reference evidence="2 4" key="1">
    <citation type="journal article" date="2014" name="BMC Genomics">
        <title>Genome sequence of Anopheles sinensis provides insight into genetics basis of mosquito competence for malaria parasites.</title>
        <authorList>
            <person name="Zhou D."/>
            <person name="Zhang D."/>
            <person name="Ding G."/>
            <person name="Shi L."/>
            <person name="Hou Q."/>
            <person name="Ye Y."/>
            <person name="Xu Y."/>
            <person name="Zhou H."/>
            <person name="Xiong C."/>
            <person name="Li S."/>
            <person name="Yu J."/>
            <person name="Hong S."/>
            <person name="Yu X."/>
            <person name="Zou P."/>
            <person name="Chen C."/>
            <person name="Chang X."/>
            <person name="Wang W."/>
            <person name="Lv Y."/>
            <person name="Sun Y."/>
            <person name="Ma L."/>
            <person name="Shen B."/>
            <person name="Zhu C."/>
        </authorList>
    </citation>
    <scope>NUCLEOTIDE SEQUENCE [LARGE SCALE GENOMIC DNA]</scope>
</reference>
<proteinExistence type="predicted"/>
<dbReference type="AlphaFoldDB" id="A0A084WDD1"/>
<dbReference type="Proteomes" id="UP000030765">
    <property type="component" value="Unassembled WGS sequence"/>
</dbReference>